<dbReference type="GO" id="GO:0046677">
    <property type="term" value="P:response to antibiotic"/>
    <property type="evidence" value="ECO:0007669"/>
    <property type="project" value="InterPro"/>
</dbReference>
<dbReference type="Proteomes" id="UP000233750">
    <property type="component" value="Unassembled WGS sequence"/>
</dbReference>
<proteinExistence type="predicted"/>
<dbReference type="PANTHER" id="PTHR31299">
    <property type="entry name" value="ESTERASE, PUTATIVE (AFU_ORTHOLOGUE AFUA_1G05850)-RELATED"/>
    <property type="match status" value="1"/>
</dbReference>
<dbReference type="SUPFAM" id="SSF159501">
    <property type="entry name" value="EreA/ChaN-like"/>
    <property type="match status" value="1"/>
</dbReference>
<gene>
    <name evidence="2" type="ORF">ATK30_8267</name>
    <name evidence="1" type="ORF">H5411_22175</name>
</gene>
<evidence type="ECO:0000313" key="2">
    <source>
        <dbReference type="EMBL" id="PKV97292.1"/>
    </source>
</evidence>
<evidence type="ECO:0000313" key="4">
    <source>
        <dbReference type="Proteomes" id="UP000550260"/>
    </source>
</evidence>
<dbReference type="AlphaFoldDB" id="A0A2N3WTV3"/>
<comment type="caution">
    <text evidence="2">The sequence shown here is derived from an EMBL/GenBank/DDBJ whole genome shotgun (WGS) entry which is preliminary data.</text>
</comment>
<dbReference type="PANTHER" id="PTHR31299:SF0">
    <property type="entry name" value="ESTERASE, PUTATIVE (AFU_ORTHOLOGUE AFUA_1G05850)-RELATED"/>
    <property type="match status" value="1"/>
</dbReference>
<dbReference type="CDD" id="cd14728">
    <property type="entry name" value="Ere-like"/>
    <property type="match status" value="1"/>
</dbReference>
<organism evidence="2 3">
    <name type="scientific">Amycolatopsis echigonensis</name>
    <dbReference type="NCBI Taxonomy" id="2576905"/>
    <lineage>
        <taxon>Bacteria</taxon>
        <taxon>Bacillati</taxon>
        <taxon>Actinomycetota</taxon>
        <taxon>Actinomycetes</taxon>
        <taxon>Pseudonocardiales</taxon>
        <taxon>Pseudonocardiaceae</taxon>
        <taxon>Amycolatopsis</taxon>
    </lineage>
</organism>
<dbReference type="Gene3D" id="3.40.1660.10">
    <property type="entry name" value="EreA-like (biosynthetic domain)"/>
    <property type="match status" value="1"/>
</dbReference>
<dbReference type="Proteomes" id="UP000550260">
    <property type="component" value="Unassembled WGS sequence"/>
</dbReference>
<evidence type="ECO:0000313" key="1">
    <source>
        <dbReference type="EMBL" id="MBB2501824.1"/>
    </source>
</evidence>
<dbReference type="OrthoDB" id="9810066at2"/>
<dbReference type="Pfam" id="PF05139">
    <property type="entry name" value="Erythro_esteras"/>
    <property type="match status" value="1"/>
</dbReference>
<name>A0A2N3WTV3_9PSEU</name>
<reference evidence="1 4" key="2">
    <citation type="submission" date="2020-08" db="EMBL/GenBank/DDBJ databases">
        <title>Amycolatopsis echigonensis JCM 21831.</title>
        <authorList>
            <person name="Tedsree N."/>
            <person name="Kuncharoen N."/>
            <person name="Likhitwitayawuid K."/>
            <person name="Tanasupawat S."/>
        </authorList>
    </citation>
    <scope>NUCLEOTIDE SEQUENCE [LARGE SCALE GENOMIC DNA]</scope>
    <source>
        <strain evidence="1 4">JCM 21831</strain>
    </source>
</reference>
<reference evidence="2 3" key="1">
    <citation type="submission" date="2017-12" db="EMBL/GenBank/DDBJ databases">
        <title>Sequencing the genomes of 1000 Actinobacteria strains.</title>
        <authorList>
            <person name="Klenk H.-P."/>
        </authorList>
    </citation>
    <scope>NUCLEOTIDE SEQUENCE [LARGE SCALE GENOMIC DNA]</scope>
    <source>
        <strain evidence="2 3">DSM 45165</strain>
    </source>
</reference>
<dbReference type="PIRSF" id="PIRSF036794">
    <property type="entry name" value="UCP_erythr_ester"/>
    <property type="match status" value="1"/>
</dbReference>
<dbReference type="InterPro" id="IPR007815">
    <property type="entry name" value="Emycin_Estase"/>
</dbReference>
<dbReference type="InterPro" id="IPR014622">
    <property type="entry name" value="UCP036794_erythomycin"/>
</dbReference>
<accession>A0A2N3WTV3</accession>
<dbReference type="EMBL" id="PJMY01000003">
    <property type="protein sequence ID" value="PKV97292.1"/>
    <property type="molecule type" value="Genomic_DNA"/>
</dbReference>
<sequence>MDEVGEVRRAAVPLHEPTELEPLLDRIGDARYVLLGEASHGTSEFYWWRAEITRRLIAEQGFSFVAVEGDWPDCHRLHCCVSGAPGVPKDPAQVLWEFDRWPRWMWANEEVAEFARWLREFNAARSAGRPPVGFHGLDVYSLWDSLRAVLGYLRQHRPEHVDRALAAWRCFEPYEQQPQRYARASAIVPDGCQDEVVALLAELRRARDGSSPPGLDAGFVARQNAEVVAGAERYYRELVRGDRRSWNVRDRHLADTLDRLVRAYGPKAKAVVWAHNTHVGDARATDMAAAGMLNLGQLVRQRHAREGVVTVGFGSHRGSVIAGERWGASPRRVTVPPARENSLEGLLHQAVPDDHTLFVFPDQPSGWADQLRGHRAIGVVYRPDSDRGHYVPTVPARRYDAFVHCDSSSALTPLHPLEDELVPAEAETYPSGQ</sequence>
<dbReference type="InterPro" id="IPR052036">
    <property type="entry name" value="Hydrolase/PRTase-associated"/>
</dbReference>
<keyword evidence="3" id="KW-1185">Reference proteome</keyword>
<dbReference type="EMBL" id="JACJHR010000031">
    <property type="protein sequence ID" value="MBB2501824.1"/>
    <property type="molecule type" value="Genomic_DNA"/>
</dbReference>
<evidence type="ECO:0000313" key="3">
    <source>
        <dbReference type="Proteomes" id="UP000233750"/>
    </source>
</evidence>
<protein>
    <submittedName>
        <fullName evidence="1">Erythromycin esterase family protein</fullName>
    </submittedName>
    <submittedName>
        <fullName evidence="2">Erythromycin esterase-like protein</fullName>
    </submittedName>
</protein>
<dbReference type="Gene3D" id="1.20.1440.30">
    <property type="entry name" value="Biosynthetic Protein domain"/>
    <property type="match status" value="1"/>
</dbReference>
<dbReference type="Gene3D" id="3.30.1870.10">
    <property type="entry name" value="EreA-like, domain 2"/>
    <property type="match status" value="1"/>
</dbReference>
<accession>A0A8E2B4C7</accession>